<evidence type="ECO:0000313" key="2">
    <source>
        <dbReference type="Proteomes" id="UP000104506"/>
    </source>
</evidence>
<dbReference type="Proteomes" id="UP000104506">
    <property type="component" value="Genome"/>
</dbReference>
<proteinExistence type="predicted"/>
<accession>A0A097A5Z1</accession>
<protein>
    <submittedName>
        <fullName evidence="1">E4</fullName>
    </submittedName>
</protein>
<dbReference type="EMBL" id="KM096429">
    <property type="protein sequence ID" value="AIS41102.1"/>
    <property type="molecule type" value="Genomic_DNA"/>
</dbReference>
<evidence type="ECO:0000313" key="1">
    <source>
        <dbReference type="EMBL" id="AIS41102.1"/>
    </source>
</evidence>
<name>A0A097A5Z1_9PAPI</name>
<organism evidence="1 2">
    <name type="scientific">Bos taurus papillomavirus 7</name>
    <dbReference type="NCBI Taxonomy" id="1001533"/>
    <lineage>
        <taxon>Viruses</taxon>
        <taxon>Monodnaviria</taxon>
        <taxon>Shotokuvirae</taxon>
        <taxon>Cossaviricota</taxon>
        <taxon>Papovaviricetes</taxon>
        <taxon>Zurhausenvirales</taxon>
        <taxon>Papillomaviridae</taxon>
        <taxon>Firstpapillomavirinae</taxon>
        <taxon>Dyoxipapillomavirus</taxon>
        <taxon>Dyoxipapillomavirus 1</taxon>
    </lineage>
</organism>
<gene>
    <name evidence="1" type="primary">E4</name>
</gene>
<reference evidence="1 2" key="1">
    <citation type="submission" date="2014-07" db="EMBL/GenBank/DDBJ databases">
        <title>Identification and characterization of a new variant of BPV type 7.</title>
        <authorList>
            <person name="Gallina L."/>
            <person name="Scagliarini A."/>
            <person name="Savini F."/>
            <person name="Casa G."/>
        </authorList>
    </citation>
    <scope>NUCLEOTIDE SEQUENCE [LARGE SCALE GENOMIC DNA]</scope>
    <source>
        <strain evidence="1">IT-221</strain>
    </source>
</reference>
<sequence>MCRICWVLGTNVLAMLCTRVFTMTTLTTEEPFTSGLRKRLQSMELTDHGR</sequence>